<evidence type="ECO:0000256" key="9">
    <source>
        <dbReference type="ARBA" id="ARBA00023033"/>
    </source>
</evidence>
<keyword evidence="13 16" id="KW-0624">Polysaccharide degradation</keyword>
<name>A0A4Y8DDK0_9HELO</name>
<keyword evidence="10 16" id="KW-1015">Disulfide bond</keyword>
<keyword evidence="8" id="KW-0186">Copper</keyword>
<dbReference type="CDD" id="cd21175">
    <property type="entry name" value="LPMO_AA9"/>
    <property type="match status" value="1"/>
</dbReference>
<dbReference type="EMBL" id="PHWZ01000029">
    <property type="protein sequence ID" value="TEY82467.1"/>
    <property type="molecule type" value="Genomic_DNA"/>
</dbReference>
<comment type="similarity">
    <text evidence="14">Belongs to the polysaccharide monooxygenase AA9 family.</text>
</comment>
<evidence type="ECO:0000256" key="3">
    <source>
        <dbReference type="ARBA" id="ARBA00022525"/>
    </source>
</evidence>
<dbReference type="GO" id="GO:0030248">
    <property type="term" value="F:cellulose binding"/>
    <property type="evidence" value="ECO:0007669"/>
    <property type="project" value="UniProtKB-UniRule"/>
</dbReference>
<comment type="subcellular location">
    <subcellularLocation>
        <location evidence="2 16">Secreted</location>
    </subcellularLocation>
</comment>
<dbReference type="GO" id="GO:0004497">
    <property type="term" value="F:monooxygenase activity"/>
    <property type="evidence" value="ECO:0007669"/>
    <property type="project" value="UniProtKB-KW"/>
</dbReference>
<feature type="chain" id="PRO_5021327338" description="AA9 family lytic polysaccharide monooxygenase" evidence="17">
    <location>
        <begin position="19"/>
        <end position="336"/>
    </location>
</feature>
<accession>A0A4Y8DDK0</accession>
<keyword evidence="12 16" id="KW-0119">Carbohydrate metabolism</keyword>
<evidence type="ECO:0000256" key="15">
    <source>
        <dbReference type="ARBA" id="ARBA00045077"/>
    </source>
</evidence>
<dbReference type="InterPro" id="IPR000254">
    <property type="entry name" value="CBD"/>
</dbReference>
<keyword evidence="3 16" id="KW-0964">Secreted</keyword>
<comment type="domain">
    <text evidence="16">Has a modular structure: an endo-beta-1,4-glucanase catalytic module at the N-terminus, a linker rich in serines and threonines, and a C-terminal carbohydrate-binding module (CBM).</text>
</comment>
<gene>
    <name evidence="20" type="ORF">BOTCAL_0029g00540</name>
</gene>
<dbReference type="Gene3D" id="2.70.50.70">
    <property type="match status" value="1"/>
</dbReference>
<dbReference type="PANTHER" id="PTHR33353">
    <property type="entry name" value="PUTATIVE (AFU_ORTHOLOGUE AFUA_1G12560)-RELATED"/>
    <property type="match status" value="1"/>
</dbReference>
<evidence type="ECO:0000256" key="10">
    <source>
        <dbReference type="ARBA" id="ARBA00023157"/>
    </source>
</evidence>
<evidence type="ECO:0000256" key="14">
    <source>
        <dbReference type="ARBA" id="ARBA00044502"/>
    </source>
</evidence>
<comment type="function">
    <text evidence="16">Lytic polysaccharide monooxygenase (LMPO) that depolymerizes crystalline and amorphous polysaccharides via the oxidation of scissile alpha- or beta-(1-4)-glycosidic bonds, yielding C1 and/or C4 oxidation products. Catalysis by LPMOs requires the reduction of the active-site copper from Cu(II) to Cu(I) by a reducing agent and H(2)O(2) or O(2) as a cosubstrate.</text>
</comment>
<evidence type="ECO:0000256" key="12">
    <source>
        <dbReference type="ARBA" id="ARBA00023277"/>
    </source>
</evidence>
<dbReference type="GO" id="GO:0008810">
    <property type="term" value="F:cellulase activity"/>
    <property type="evidence" value="ECO:0007669"/>
    <property type="project" value="UniProtKB-UniRule"/>
</dbReference>
<comment type="caution">
    <text evidence="20">The sequence shown here is derived from an EMBL/GenBank/DDBJ whole genome shotgun (WGS) entry which is preliminary data.</text>
</comment>
<comment type="catalytic activity">
    <reaction evidence="15 16">
        <text>[(1-&gt;4)-beta-D-glucosyl]n+m + reduced acceptor + O2 = 4-dehydro-beta-D-glucosyl-[(1-&gt;4)-beta-D-glucosyl]n-1 + [(1-&gt;4)-beta-D-glucosyl]m + acceptor + H2O.</text>
        <dbReference type="EC" id="1.14.99.56"/>
    </reaction>
</comment>
<evidence type="ECO:0000256" key="13">
    <source>
        <dbReference type="ARBA" id="ARBA00023326"/>
    </source>
</evidence>
<evidence type="ECO:0000256" key="1">
    <source>
        <dbReference type="ARBA" id="ARBA00001973"/>
    </source>
</evidence>
<dbReference type="PANTHER" id="PTHR33353:SF18">
    <property type="entry name" value="ENDOGLUCANASE II"/>
    <property type="match status" value="1"/>
</dbReference>
<dbReference type="STRING" id="38488.A0A4Y8DDK0"/>
<feature type="domain" description="Auxiliary Activity family 9 catalytic" evidence="19">
    <location>
        <begin position="19"/>
        <end position="230"/>
    </location>
</feature>
<dbReference type="Proteomes" id="UP000297299">
    <property type="component" value="Unassembled WGS sequence"/>
</dbReference>
<keyword evidence="5 17" id="KW-0732">Signal</keyword>
<evidence type="ECO:0000256" key="17">
    <source>
        <dbReference type="SAM" id="SignalP"/>
    </source>
</evidence>
<comment type="cofactor">
    <cofactor evidence="1">
        <name>Cu(2+)</name>
        <dbReference type="ChEBI" id="CHEBI:29036"/>
    </cofactor>
</comment>
<evidence type="ECO:0000256" key="7">
    <source>
        <dbReference type="ARBA" id="ARBA00023002"/>
    </source>
</evidence>
<evidence type="ECO:0000256" key="8">
    <source>
        <dbReference type="ARBA" id="ARBA00023008"/>
    </source>
</evidence>
<evidence type="ECO:0000256" key="4">
    <source>
        <dbReference type="ARBA" id="ARBA00022723"/>
    </source>
</evidence>
<organism evidence="20 21">
    <name type="scientific">Botryotinia calthae</name>
    <dbReference type="NCBI Taxonomy" id="38488"/>
    <lineage>
        <taxon>Eukaryota</taxon>
        <taxon>Fungi</taxon>
        <taxon>Dikarya</taxon>
        <taxon>Ascomycota</taxon>
        <taxon>Pezizomycotina</taxon>
        <taxon>Leotiomycetes</taxon>
        <taxon>Helotiales</taxon>
        <taxon>Sclerotiniaceae</taxon>
        <taxon>Botryotinia</taxon>
    </lineage>
</organism>
<dbReference type="Pfam" id="PF00734">
    <property type="entry name" value="CBM_1"/>
    <property type="match status" value="1"/>
</dbReference>
<evidence type="ECO:0000259" key="18">
    <source>
        <dbReference type="Pfam" id="PF00734"/>
    </source>
</evidence>
<keyword evidence="21" id="KW-1185">Reference proteome</keyword>
<dbReference type="InterPro" id="IPR005103">
    <property type="entry name" value="AA9_LPMO"/>
</dbReference>
<feature type="signal peptide" evidence="17">
    <location>
        <begin position="1"/>
        <end position="18"/>
    </location>
</feature>
<dbReference type="GO" id="GO:0005576">
    <property type="term" value="C:extracellular region"/>
    <property type="evidence" value="ECO:0007669"/>
    <property type="project" value="UniProtKB-SubCell"/>
</dbReference>
<evidence type="ECO:0000256" key="5">
    <source>
        <dbReference type="ARBA" id="ARBA00022729"/>
    </source>
</evidence>
<keyword evidence="6 16" id="KW-0136">Cellulose degradation</keyword>
<protein>
    <recommendedName>
        <fullName evidence="16">AA9 family lytic polysaccharide monooxygenase</fullName>
        <ecNumber evidence="16">1.14.99.56</ecNumber>
    </recommendedName>
    <alternativeName>
        <fullName evidence="16">Endo-beta-1,4-glucanase</fullName>
    </alternativeName>
    <alternativeName>
        <fullName evidence="16">Glycosyl hydrolase 61 family protein</fullName>
    </alternativeName>
</protein>
<keyword evidence="4" id="KW-0479">Metal-binding</keyword>
<dbReference type="AlphaFoldDB" id="A0A4Y8DDK0"/>
<dbReference type="OrthoDB" id="5558646at2759"/>
<sequence length="336" mass="35016">MKLQLIIPFSFLLSYASAHTIFMKLQSGGTLYNTSYAIRTPTYDGPINDVTTEYVACNGGPNPTTPSSNIINVVAGSTVNAIWRHTLDSTPANDATYVLDPSHLGPVMAYMKKVTDATTDVGYGPGWFKISEQGLNVATQGWATTDLINNAGVQSITIPSCIANGQYLLRAELIALHSAGGSQGAQLYMECAQINVSGGTGTSTPSTVSFPGAYGQSDPGILINIYQTLTTYTIPGPTPFVCGAAQSTAKSSSTSTAKPTSTSTLSTSTISKTSSSAVASGTGTAAIYAQCGGQGWTGATVNVCHRDGEWREVLVVDIGDGEIVLLRTVESRSVIL</sequence>
<keyword evidence="9" id="KW-0503">Monooxygenase</keyword>
<dbReference type="Pfam" id="PF03443">
    <property type="entry name" value="AA9"/>
    <property type="match status" value="1"/>
</dbReference>
<evidence type="ECO:0000259" key="19">
    <source>
        <dbReference type="Pfam" id="PF03443"/>
    </source>
</evidence>
<keyword evidence="7" id="KW-0560">Oxidoreductase</keyword>
<dbReference type="GO" id="GO:0030245">
    <property type="term" value="P:cellulose catabolic process"/>
    <property type="evidence" value="ECO:0007669"/>
    <property type="project" value="UniProtKB-UniRule"/>
</dbReference>
<evidence type="ECO:0000256" key="11">
    <source>
        <dbReference type="ARBA" id="ARBA00023180"/>
    </source>
</evidence>
<evidence type="ECO:0000313" key="21">
    <source>
        <dbReference type="Proteomes" id="UP000297299"/>
    </source>
</evidence>
<keyword evidence="11" id="KW-0325">Glycoprotein</keyword>
<evidence type="ECO:0000256" key="6">
    <source>
        <dbReference type="ARBA" id="ARBA00023001"/>
    </source>
</evidence>
<reference evidence="20 21" key="1">
    <citation type="submission" date="2017-11" db="EMBL/GenBank/DDBJ databases">
        <title>Comparative genomics of Botrytis spp.</title>
        <authorList>
            <person name="Valero-Jimenez C.A."/>
            <person name="Tapia P."/>
            <person name="Veloso J."/>
            <person name="Silva-Moreno E."/>
            <person name="Staats M."/>
            <person name="Valdes J.H."/>
            <person name="Van Kan J.A.L."/>
        </authorList>
    </citation>
    <scope>NUCLEOTIDE SEQUENCE [LARGE SCALE GENOMIC DNA]</scope>
    <source>
        <strain evidence="20 21">MUCL2830</strain>
    </source>
</reference>
<evidence type="ECO:0000256" key="2">
    <source>
        <dbReference type="ARBA" id="ARBA00004613"/>
    </source>
</evidence>
<feature type="domain" description="CBM1" evidence="18">
    <location>
        <begin position="288"/>
        <end position="301"/>
    </location>
</feature>
<dbReference type="EC" id="1.14.99.56" evidence="16"/>
<dbReference type="InterPro" id="IPR049892">
    <property type="entry name" value="AA9"/>
</dbReference>
<proteinExistence type="inferred from homology"/>
<evidence type="ECO:0000313" key="20">
    <source>
        <dbReference type="EMBL" id="TEY82467.1"/>
    </source>
</evidence>
<evidence type="ECO:0000256" key="16">
    <source>
        <dbReference type="RuleBase" id="RU368122"/>
    </source>
</evidence>
<dbReference type="GO" id="GO:0046872">
    <property type="term" value="F:metal ion binding"/>
    <property type="evidence" value="ECO:0007669"/>
    <property type="project" value="UniProtKB-KW"/>
</dbReference>